<evidence type="ECO:0000256" key="1">
    <source>
        <dbReference type="ARBA" id="ARBA00004123"/>
    </source>
</evidence>
<feature type="compositionally biased region" description="Low complexity" evidence="12">
    <location>
        <begin position="431"/>
        <end position="441"/>
    </location>
</feature>
<dbReference type="FunFam" id="3.30.160.60:FF:000065">
    <property type="entry name" value="B-cell CLL/lymphoma 6, member B"/>
    <property type="match status" value="1"/>
</dbReference>
<evidence type="ECO:0000259" key="13">
    <source>
        <dbReference type="PROSITE" id="PS50157"/>
    </source>
</evidence>
<dbReference type="GO" id="GO:0005634">
    <property type="term" value="C:nucleus"/>
    <property type="evidence" value="ECO:0007669"/>
    <property type="project" value="UniProtKB-SubCell"/>
</dbReference>
<dbReference type="Proteomes" id="UP001208570">
    <property type="component" value="Unassembled WGS sequence"/>
</dbReference>
<organism evidence="14 15">
    <name type="scientific">Paralvinella palmiformis</name>
    <dbReference type="NCBI Taxonomy" id="53620"/>
    <lineage>
        <taxon>Eukaryota</taxon>
        <taxon>Metazoa</taxon>
        <taxon>Spiralia</taxon>
        <taxon>Lophotrochozoa</taxon>
        <taxon>Annelida</taxon>
        <taxon>Polychaeta</taxon>
        <taxon>Sedentaria</taxon>
        <taxon>Canalipalpata</taxon>
        <taxon>Terebellida</taxon>
        <taxon>Terebelliformia</taxon>
        <taxon>Alvinellidae</taxon>
        <taxon>Paralvinella</taxon>
    </lineage>
</organism>
<feature type="domain" description="C2H2-type" evidence="13">
    <location>
        <begin position="1204"/>
        <end position="1231"/>
    </location>
</feature>
<evidence type="ECO:0000256" key="4">
    <source>
        <dbReference type="ARBA" id="ARBA00022737"/>
    </source>
</evidence>
<dbReference type="FunFam" id="3.30.160.60:FF:000075">
    <property type="entry name" value="Putative zinc finger protein 536"/>
    <property type="match status" value="1"/>
</dbReference>
<comment type="subcellular location">
    <subcellularLocation>
        <location evidence="1">Nucleus</location>
    </subcellularLocation>
</comment>
<evidence type="ECO:0000256" key="7">
    <source>
        <dbReference type="ARBA" id="ARBA00023015"/>
    </source>
</evidence>
<feature type="compositionally biased region" description="Basic residues" evidence="12">
    <location>
        <begin position="569"/>
        <end position="579"/>
    </location>
</feature>
<feature type="domain" description="C2H2-type" evidence="13">
    <location>
        <begin position="1147"/>
        <end position="1170"/>
    </location>
</feature>
<evidence type="ECO:0000313" key="14">
    <source>
        <dbReference type="EMBL" id="KAK2159667.1"/>
    </source>
</evidence>
<feature type="domain" description="C2H2-type" evidence="13">
    <location>
        <begin position="1035"/>
        <end position="1062"/>
    </location>
</feature>
<sequence>MEQNPNFSASSSGMNQFSFNGNPNQAVAMDSTHSRAITQPSVMFPTTIAHGLDFSDYQQLQNRSQLSLGMDADLTVMSGSSQATMVPPGMGRLFLSSGMDFLNRVAQPDVALQAGQPNGIAQNVGIPQGLPPMNQARPDQGFLANRMPLLPAHSHPGQQLLQPNCAGVTSQFDSGQMPEYRNIGLASIGSLPMLNFQSVVSIPQEPAPEAFRHGQVTVSEVGVNPHNTTPVGGGTQSCARVTSASPDEQNQTVMPIQGSHGQQYQKEQQVGQQQEVNQQQFGQQQQQHKQLNQQQQPVSQQQQQQHQQIAAQQQLTMQLEQQQQQQLSQQPLNESQQLAEQQKQLDDIHHMDSLVCKAGPSRQQVSDSGSGLDQTSSPNAGSSSACMQSNSLGLEVPQSEGSSEQSPGSSSKVFYHKATGKNVRIPSGNEAAAAAAAAAAAGSSQNDPDDPSSSLMENSPAPRPSQSYSSSPMFQPLSPPDSTTNISVSDLLDLPVRASAQLPAPGTTTRQRAEPGPTVTYKEDNDGVSSTSEDHQFELLMQSRTGQSVQPQQQFHHNPTSLSQATSQPKRKSSTRLKNKPVDRINCLSSMGQSSPKDDVSTADDPNLPSSSGILHPSEYEPISDEEEISSEITRRGRLTVRRVAPTYEIQPAAEDSLVSSCERLERNHSDQDFQQPETQELEQMSTSQQFFNVNLNQVGNADISEDPAGKIHSGNTDSGLYRDNNVDISGSFFCNDGIGNHNVQPGVGDSKNTDNDMEASSCPMSLKSDGHLQNVPTKQHQGLFSEQDSSTSKASASSSDAPTSKSHFHEAGRQGDSAATIQSQGQEGMQYLLKKGTDDSEPTPGPSGLQFLGKKLLQEEKACRSGQASGSLPAPIENDVNLAEGMKAENGDDDAMNLDKLNTNPETSNFSAADEISSKSQDHSEMHEICSESEDGETLGMHNLGGQLMQDRQNEENDRSNQSSVVVSVDDGNVLESSDSILGEGRKNLLLPPVVVTSDDLDSTIETQTGGQALNFRIHIEDSQCIFIDGQRRWKCLLCPKRYTSKHNLVSHILDHNGIKPFHCNICGKYFKQAGHLYQHILTHGNIKPYMCKYCDRCFTQGSHLKRHLAVHMEKRPNVCTICDRGFVYPSELKSHMEKHAIGVQYPCDSCGDNFDSAKKLKQHLASSHGNVADLTCKECGKVFPYPSQLRDHMVKHSGKRPFQCGECGTYFLKEHHLKAHQFTHTGLRPFVCDICSRAFNQKANLQRHLLIHQNERNYKCEVCSRSFSQPQVLKAHMVTHADDKPYHCEICGKKFTRVHNLNGHMHMHKGSKPHVCFCGASFTLKGNLNRHKKEKHGITDITKTTEEEAAKILNEMSSRKVYDGTTEPDGMGESPQPKKKRKSLPPRKTLTQIAQDREVEAFWDEHPAMSETNMPTMVSHLLPGVIPMSTMVMETFTTDVINKLMGSMTGEYIPPGLRQVSIEQSLKGKILHLPLAGTKIELKNRPITGMNGQDGDSKENSFGWPDKSSAEGKQVNGQKNVTEARKT</sequence>
<keyword evidence="6" id="KW-0862">Zinc</keyword>
<dbReference type="GO" id="GO:0000978">
    <property type="term" value="F:RNA polymerase II cis-regulatory region sequence-specific DNA binding"/>
    <property type="evidence" value="ECO:0007669"/>
    <property type="project" value="TreeGrafter"/>
</dbReference>
<proteinExistence type="inferred from homology"/>
<feature type="domain" description="C2H2-type" evidence="13">
    <location>
        <begin position="1063"/>
        <end position="1090"/>
    </location>
</feature>
<dbReference type="PROSITE" id="PS00028">
    <property type="entry name" value="ZINC_FINGER_C2H2_1"/>
    <property type="match status" value="10"/>
</dbReference>
<feature type="domain" description="C2H2-type" evidence="13">
    <location>
        <begin position="1260"/>
        <end position="1287"/>
    </location>
</feature>
<feature type="compositionally biased region" description="Polar residues" evidence="12">
    <location>
        <begin position="225"/>
        <end position="254"/>
    </location>
</feature>
<evidence type="ECO:0000256" key="3">
    <source>
        <dbReference type="ARBA" id="ARBA00022723"/>
    </source>
</evidence>
<keyword evidence="7" id="KW-0805">Transcription regulation</keyword>
<dbReference type="Pfam" id="PF00096">
    <property type="entry name" value="zf-C2H2"/>
    <property type="match status" value="7"/>
</dbReference>
<keyword evidence="4" id="KW-0677">Repeat</keyword>
<dbReference type="PANTHER" id="PTHR24388">
    <property type="entry name" value="ZINC FINGER PROTEIN"/>
    <property type="match status" value="1"/>
</dbReference>
<evidence type="ECO:0000256" key="2">
    <source>
        <dbReference type="ARBA" id="ARBA00006991"/>
    </source>
</evidence>
<dbReference type="FunFam" id="3.30.160.60:FF:000446">
    <property type="entry name" value="Zinc finger protein"/>
    <property type="match status" value="1"/>
</dbReference>
<dbReference type="PANTHER" id="PTHR24388:SF53">
    <property type="entry name" value="CHORION TRANSCRIPTION FACTOR CF2-RELATED"/>
    <property type="match status" value="1"/>
</dbReference>
<name>A0AAD9N768_9ANNE</name>
<feature type="region of interest" description="Disordered" evidence="12">
    <location>
        <begin position="904"/>
        <end position="944"/>
    </location>
</feature>
<dbReference type="GO" id="GO:0000981">
    <property type="term" value="F:DNA-binding transcription factor activity, RNA polymerase II-specific"/>
    <property type="evidence" value="ECO:0007669"/>
    <property type="project" value="TreeGrafter"/>
</dbReference>
<evidence type="ECO:0000256" key="8">
    <source>
        <dbReference type="ARBA" id="ARBA00023125"/>
    </source>
</evidence>
<feature type="compositionally biased region" description="Polar residues" evidence="12">
    <location>
        <begin position="542"/>
        <end position="568"/>
    </location>
</feature>
<comment type="caution">
    <text evidence="14">The sequence shown here is derived from an EMBL/GenBank/DDBJ whole genome shotgun (WGS) entry which is preliminary data.</text>
</comment>
<feature type="region of interest" description="Disordered" evidence="12">
    <location>
        <begin position="429"/>
        <end position="632"/>
    </location>
</feature>
<feature type="domain" description="C2H2-type" evidence="13">
    <location>
        <begin position="1091"/>
        <end position="1118"/>
    </location>
</feature>
<dbReference type="PROSITE" id="PS50157">
    <property type="entry name" value="ZINC_FINGER_C2H2_2"/>
    <property type="match status" value="10"/>
</dbReference>
<feature type="region of interest" description="Disordered" evidence="12">
    <location>
        <begin position="221"/>
        <end position="299"/>
    </location>
</feature>
<keyword evidence="15" id="KW-1185">Reference proteome</keyword>
<feature type="domain" description="C2H2-type" evidence="13">
    <location>
        <begin position="1232"/>
        <end position="1259"/>
    </location>
</feature>
<dbReference type="EMBL" id="JAODUP010000148">
    <property type="protein sequence ID" value="KAK2159667.1"/>
    <property type="molecule type" value="Genomic_DNA"/>
</dbReference>
<gene>
    <name evidence="14" type="ORF">LSH36_148g02071</name>
</gene>
<dbReference type="FunFam" id="3.30.160.60:FF:000145">
    <property type="entry name" value="Zinc finger protein 574"/>
    <property type="match status" value="1"/>
</dbReference>
<feature type="compositionally biased region" description="Basic and acidic residues" evidence="12">
    <location>
        <begin position="917"/>
        <end position="931"/>
    </location>
</feature>
<feature type="compositionally biased region" description="Polar residues" evidence="12">
    <location>
        <begin position="361"/>
        <end position="392"/>
    </location>
</feature>
<dbReference type="InterPro" id="IPR013087">
    <property type="entry name" value="Znf_C2H2_type"/>
</dbReference>
<accession>A0AAD9N768</accession>
<feature type="compositionally biased region" description="Low complexity" evidence="12">
    <location>
        <begin position="789"/>
        <end position="806"/>
    </location>
</feature>
<evidence type="ECO:0000256" key="6">
    <source>
        <dbReference type="ARBA" id="ARBA00022833"/>
    </source>
</evidence>
<feature type="compositionally biased region" description="Low complexity" evidence="12">
    <location>
        <begin position="262"/>
        <end position="299"/>
    </location>
</feature>
<feature type="domain" description="C2H2-type" evidence="13">
    <location>
        <begin position="1288"/>
        <end position="1315"/>
    </location>
</feature>
<protein>
    <recommendedName>
        <fullName evidence="13">C2H2-type domain-containing protein</fullName>
    </recommendedName>
</protein>
<keyword evidence="3" id="KW-0479">Metal-binding</keyword>
<feature type="region of interest" description="Disordered" evidence="12">
    <location>
        <begin position="1"/>
        <end position="24"/>
    </location>
</feature>
<feature type="compositionally biased region" description="Polar residues" evidence="12">
    <location>
        <begin position="464"/>
        <end position="473"/>
    </location>
</feature>
<feature type="domain" description="C2H2-type" evidence="13">
    <location>
        <begin position="1119"/>
        <end position="1142"/>
    </location>
</feature>
<evidence type="ECO:0000313" key="15">
    <source>
        <dbReference type="Proteomes" id="UP001208570"/>
    </source>
</evidence>
<keyword evidence="10" id="KW-0539">Nucleus</keyword>
<feature type="compositionally biased region" description="Low complexity" evidence="12">
    <location>
        <begin position="397"/>
        <end position="411"/>
    </location>
</feature>
<dbReference type="Gene3D" id="3.30.160.60">
    <property type="entry name" value="Classic Zinc Finger"/>
    <property type="match status" value="9"/>
</dbReference>
<feature type="region of interest" description="Disordered" evidence="12">
    <location>
        <begin position="1487"/>
        <end position="1529"/>
    </location>
</feature>
<keyword evidence="5 11" id="KW-0863">Zinc-finger</keyword>
<reference evidence="14" key="1">
    <citation type="journal article" date="2023" name="Mol. Biol. Evol.">
        <title>Third-Generation Sequencing Reveals the Adaptive Role of the Epigenome in Three Deep-Sea Polychaetes.</title>
        <authorList>
            <person name="Perez M."/>
            <person name="Aroh O."/>
            <person name="Sun Y."/>
            <person name="Lan Y."/>
            <person name="Juniper S.K."/>
            <person name="Young C.R."/>
            <person name="Angers B."/>
            <person name="Qian P.Y."/>
        </authorList>
    </citation>
    <scope>NUCLEOTIDE SEQUENCE</scope>
    <source>
        <strain evidence="14">P08H-3</strain>
    </source>
</reference>
<feature type="domain" description="C2H2-type" evidence="13">
    <location>
        <begin position="1176"/>
        <end position="1203"/>
    </location>
</feature>
<dbReference type="GO" id="GO:0008270">
    <property type="term" value="F:zinc ion binding"/>
    <property type="evidence" value="ECO:0007669"/>
    <property type="project" value="UniProtKB-KW"/>
</dbReference>
<evidence type="ECO:0000256" key="10">
    <source>
        <dbReference type="ARBA" id="ARBA00023242"/>
    </source>
</evidence>
<evidence type="ECO:0000256" key="5">
    <source>
        <dbReference type="ARBA" id="ARBA00022771"/>
    </source>
</evidence>
<comment type="similarity">
    <text evidence="2">Belongs to the krueppel C2H2-type zinc-finger protein family.</text>
</comment>
<feature type="region of interest" description="Disordered" evidence="12">
    <location>
        <begin position="745"/>
        <end position="823"/>
    </location>
</feature>
<keyword evidence="9" id="KW-0804">Transcription</keyword>
<feature type="region of interest" description="Disordered" evidence="12">
    <location>
        <begin position="1355"/>
        <end position="1390"/>
    </location>
</feature>
<feature type="region of interest" description="Disordered" evidence="12">
    <location>
        <begin position="359"/>
        <end position="414"/>
    </location>
</feature>
<dbReference type="FunFam" id="3.30.160.60:FF:001289">
    <property type="entry name" value="Zinc finger protein 574"/>
    <property type="match status" value="1"/>
</dbReference>
<evidence type="ECO:0000256" key="9">
    <source>
        <dbReference type="ARBA" id="ARBA00023163"/>
    </source>
</evidence>
<feature type="compositionally biased region" description="Polar residues" evidence="12">
    <location>
        <begin position="775"/>
        <end position="788"/>
    </location>
</feature>
<dbReference type="InterPro" id="IPR050527">
    <property type="entry name" value="Snail/Krueppel_Znf"/>
</dbReference>
<evidence type="ECO:0000256" key="11">
    <source>
        <dbReference type="PROSITE-ProRule" id="PRU00042"/>
    </source>
</evidence>
<dbReference type="SMART" id="SM00355">
    <property type="entry name" value="ZnF_C2H2"/>
    <property type="match status" value="11"/>
</dbReference>
<dbReference type="InterPro" id="IPR036236">
    <property type="entry name" value="Znf_C2H2_sf"/>
</dbReference>
<keyword evidence="8" id="KW-0238">DNA-binding</keyword>
<dbReference type="SUPFAM" id="SSF57667">
    <property type="entry name" value="beta-beta-alpha zinc fingers"/>
    <property type="match status" value="6"/>
</dbReference>
<evidence type="ECO:0000256" key="12">
    <source>
        <dbReference type="SAM" id="MobiDB-lite"/>
    </source>
</evidence>